<evidence type="ECO:0000313" key="3">
    <source>
        <dbReference type="EMBL" id="KAK2906715.1"/>
    </source>
</evidence>
<dbReference type="SUPFAM" id="SSF48726">
    <property type="entry name" value="Immunoglobulin"/>
    <property type="match status" value="1"/>
</dbReference>
<dbReference type="InterPro" id="IPR013783">
    <property type="entry name" value="Ig-like_fold"/>
</dbReference>
<dbReference type="Gene3D" id="2.60.40.2710">
    <property type="match status" value="1"/>
</dbReference>
<proteinExistence type="predicted"/>
<evidence type="ECO:0000313" key="4">
    <source>
        <dbReference type="Proteomes" id="UP001187343"/>
    </source>
</evidence>
<sequence>MVKARSTCQQTNVGTGYGLEQVNGLNGPVEARWRNIHLNDQTRELTIRNIRNDQLGDYDVEIITSSMILHKILRITFSGVFSDEKDGVKTVSVKEGDPIHLHTHVTEIERDDPIEWTFGPQNIFIAKTDGKNKFISYNYIDARFKNKLHLNTDTADLTIKNSNSEHSGLYQLKIGNTTYTIQKRFSVNVSAHVLSILEIVLISVVALLLATAACFIIYKCRHRICKNSQEQRELNSHTAHSDVSADKDNEIRIPLQST</sequence>
<accession>A0AA88TVM0</accession>
<dbReference type="Proteomes" id="UP001187343">
    <property type="component" value="Unassembled WGS sequence"/>
</dbReference>
<reference evidence="3" key="1">
    <citation type="submission" date="2023-08" db="EMBL/GenBank/DDBJ databases">
        <title>Chromosome-level Genome Assembly of mud carp (Cirrhinus molitorella).</title>
        <authorList>
            <person name="Liu H."/>
        </authorList>
    </citation>
    <scope>NUCLEOTIDE SEQUENCE</scope>
    <source>
        <strain evidence="3">Prfri</strain>
        <tissue evidence="3">Muscle</tissue>
    </source>
</reference>
<keyword evidence="1" id="KW-0812">Transmembrane</keyword>
<keyword evidence="1" id="KW-0472">Membrane</keyword>
<dbReference type="Pfam" id="PF07686">
    <property type="entry name" value="V-set"/>
    <property type="match status" value="1"/>
</dbReference>
<gene>
    <name evidence="3" type="ORF">Q8A67_005700</name>
</gene>
<keyword evidence="1" id="KW-1133">Transmembrane helix</keyword>
<dbReference type="EMBL" id="JAUYZG010000005">
    <property type="protein sequence ID" value="KAK2906715.1"/>
    <property type="molecule type" value="Genomic_DNA"/>
</dbReference>
<evidence type="ECO:0000259" key="2">
    <source>
        <dbReference type="Pfam" id="PF07686"/>
    </source>
</evidence>
<dbReference type="PANTHER" id="PTHR21063:SF4">
    <property type="entry name" value="CD48 ANTIGEN-RELATED"/>
    <property type="match status" value="1"/>
</dbReference>
<evidence type="ECO:0000256" key="1">
    <source>
        <dbReference type="SAM" id="Phobius"/>
    </source>
</evidence>
<dbReference type="Gene3D" id="2.60.40.10">
    <property type="entry name" value="Immunoglobulins"/>
    <property type="match status" value="1"/>
</dbReference>
<protein>
    <recommendedName>
        <fullName evidence="2">Immunoglobulin V-set domain-containing protein</fullName>
    </recommendedName>
</protein>
<organism evidence="3 4">
    <name type="scientific">Cirrhinus molitorella</name>
    <name type="common">mud carp</name>
    <dbReference type="NCBI Taxonomy" id="172907"/>
    <lineage>
        <taxon>Eukaryota</taxon>
        <taxon>Metazoa</taxon>
        <taxon>Chordata</taxon>
        <taxon>Craniata</taxon>
        <taxon>Vertebrata</taxon>
        <taxon>Euteleostomi</taxon>
        <taxon>Actinopterygii</taxon>
        <taxon>Neopterygii</taxon>
        <taxon>Teleostei</taxon>
        <taxon>Ostariophysi</taxon>
        <taxon>Cypriniformes</taxon>
        <taxon>Cyprinidae</taxon>
        <taxon>Labeoninae</taxon>
        <taxon>Labeonini</taxon>
        <taxon>Cirrhinus</taxon>
    </lineage>
</organism>
<dbReference type="PANTHER" id="PTHR21063">
    <property type="entry name" value="LFA-3"/>
    <property type="match status" value="1"/>
</dbReference>
<name>A0AA88TVM0_9TELE</name>
<feature type="domain" description="Immunoglobulin V-set" evidence="2">
    <location>
        <begin position="89"/>
        <end position="189"/>
    </location>
</feature>
<dbReference type="InterPro" id="IPR013106">
    <property type="entry name" value="Ig_V-set"/>
</dbReference>
<dbReference type="InterPro" id="IPR036179">
    <property type="entry name" value="Ig-like_dom_sf"/>
</dbReference>
<feature type="transmembrane region" description="Helical" evidence="1">
    <location>
        <begin position="193"/>
        <end position="218"/>
    </location>
</feature>
<keyword evidence="4" id="KW-1185">Reference proteome</keyword>
<dbReference type="AlphaFoldDB" id="A0AA88TVM0"/>
<comment type="caution">
    <text evidence="3">The sequence shown here is derived from an EMBL/GenBank/DDBJ whole genome shotgun (WGS) entry which is preliminary data.</text>
</comment>